<feature type="chain" id="PRO_5002435657" evidence="1">
    <location>
        <begin position="23"/>
        <end position="43"/>
    </location>
</feature>
<feature type="signal peptide" evidence="1">
    <location>
        <begin position="1"/>
        <end position="22"/>
    </location>
</feature>
<keyword evidence="1" id="KW-0732">Signal</keyword>
<reference evidence="2" key="1">
    <citation type="submission" date="2014-11" db="EMBL/GenBank/DDBJ databases">
        <authorList>
            <person name="Amaro Gonzalez C."/>
        </authorList>
    </citation>
    <scope>NUCLEOTIDE SEQUENCE</scope>
</reference>
<dbReference type="EMBL" id="GBXM01002189">
    <property type="protein sequence ID" value="JAI06389.1"/>
    <property type="molecule type" value="Transcribed_RNA"/>
</dbReference>
<proteinExistence type="predicted"/>
<name>A0A0E9XXH4_ANGAN</name>
<dbReference type="AlphaFoldDB" id="A0A0E9XXH4"/>
<reference evidence="2" key="2">
    <citation type="journal article" date="2015" name="Fish Shellfish Immunol.">
        <title>Early steps in the European eel (Anguilla anguilla)-Vibrio vulnificus interaction in the gills: Role of the RtxA13 toxin.</title>
        <authorList>
            <person name="Callol A."/>
            <person name="Pajuelo D."/>
            <person name="Ebbesson L."/>
            <person name="Teles M."/>
            <person name="MacKenzie S."/>
            <person name="Amaro C."/>
        </authorList>
    </citation>
    <scope>NUCLEOTIDE SEQUENCE</scope>
</reference>
<organism evidence="2">
    <name type="scientific">Anguilla anguilla</name>
    <name type="common">European freshwater eel</name>
    <name type="synonym">Muraena anguilla</name>
    <dbReference type="NCBI Taxonomy" id="7936"/>
    <lineage>
        <taxon>Eukaryota</taxon>
        <taxon>Metazoa</taxon>
        <taxon>Chordata</taxon>
        <taxon>Craniata</taxon>
        <taxon>Vertebrata</taxon>
        <taxon>Euteleostomi</taxon>
        <taxon>Actinopterygii</taxon>
        <taxon>Neopterygii</taxon>
        <taxon>Teleostei</taxon>
        <taxon>Anguilliformes</taxon>
        <taxon>Anguillidae</taxon>
        <taxon>Anguilla</taxon>
    </lineage>
</organism>
<sequence>MSLDRFELVLLYVLCNGLVTCPQCIPACHLMHCGIGSRSCDPD</sequence>
<evidence type="ECO:0000256" key="1">
    <source>
        <dbReference type="SAM" id="SignalP"/>
    </source>
</evidence>
<accession>A0A0E9XXH4</accession>
<protein>
    <submittedName>
        <fullName evidence="2">Uncharacterized protein</fullName>
    </submittedName>
</protein>
<evidence type="ECO:0000313" key="2">
    <source>
        <dbReference type="EMBL" id="JAI06389.1"/>
    </source>
</evidence>